<dbReference type="AlphaFoldDB" id="A0A248JNZ5"/>
<organism evidence="7 8">
    <name type="scientific">Nitrospirillum viridazoti CBAmc</name>
    <dbReference type="NCBI Taxonomy" id="1441467"/>
    <lineage>
        <taxon>Bacteria</taxon>
        <taxon>Pseudomonadati</taxon>
        <taxon>Pseudomonadota</taxon>
        <taxon>Alphaproteobacteria</taxon>
        <taxon>Rhodospirillales</taxon>
        <taxon>Azospirillaceae</taxon>
        <taxon>Nitrospirillum</taxon>
        <taxon>Nitrospirillum viridazoti</taxon>
    </lineage>
</organism>
<dbReference type="PANTHER" id="PTHR24567:SF74">
    <property type="entry name" value="HTH-TYPE TRANSCRIPTIONAL REGULATOR ARCR"/>
    <property type="match status" value="1"/>
</dbReference>
<evidence type="ECO:0000259" key="6">
    <source>
        <dbReference type="PROSITE" id="PS51063"/>
    </source>
</evidence>
<dbReference type="PANTHER" id="PTHR24567">
    <property type="entry name" value="CRP FAMILY TRANSCRIPTIONAL REGULATORY PROTEIN"/>
    <property type="match status" value="1"/>
</dbReference>
<evidence type="ECO:0000259" key="5">
    <source>
        <dbReference type="PROSITE" id="PS50042"/>
    </source>
</evidence>
<evidence type="ECO:0000313" key="8">
    <source>
        <dbReference type="Proteomes" id="UP000197153"/>
    </source>
</evidence>
<dbReference type="SMART" id="SM00100">
    <property type="entry name" value="cNMP"/>
    <property type="match status" value="1"/>
</dbReference>
<keyword evidence="8" id="KW-1185">Reference proteome</keyword>
<dbReference type="InterPro" id="IPR014710">
    <property type="entry name" value="RmlC-like_jellyroll"/>
</dbReference>
<dbReference type="InterPro" id="IPR012318">
    <property type="entry name" value="HTH_CRP"/>
</dbReference>
<dbReference type="Pfam" id="PF00027">
    <property type="entry name" value="cNMP_binding"/>
    <property type="match status" value="1"/>
</dbReference>
<dbReference type="PROSITE" id="PS51063">
    <property type="entry name" value="HTH_CRP_2"/>
    <property type="match status" value="1"/>
</dbReference>
<dbReference type="InterPro" id="IPR050397">
    <property type="entry name" value="Env_Response_Regulators"/>
</dbReference>
<keyword evidence="3" id="KW-0804">Transcription</keyword>
<dbReference type="InterPro" id="IPR018490">
    <property type="entry name" value="cNMP-bd_dom_sf"/>
</dbReference>
<gene>
    <name evidence="7" type="ORF">Y958_06280</name>
</gene>
<feature type="domain" description="HTH crp-type" evidence="6">
    <location>
        <begin position="238"/>
        <end position="310"/>
    </location>
</feature>
<feature type="domain" description="Cyclic nucleotide-binding" evidence="5">
    <location>
        <begin position="104"/>
        <end position="207"/>
    </location>
</feature>
<evidence type="ECO:0000256" key="1">
    <source>
        <dbReference type="ARBA" id="ARBA00023015"/>
    </source>
</evidence>
<dbReference type="KEGG" id="nao:Y958_06280"/>
<dbReference type="GO" id="GO:0003677">
    <property type="term" value="F:DNA binding"/>
    <property type="evidence" value="ECO:0007669"/>
    <property type="project" value="UniProtKB-KW"/>
</dbReference>
<evidence type="ECO:0000313" key="7">
    <source>
        <dbReference type="EMBL" id="ASG20463.1"/>
    </source>
</evidence>
<keyword evidence="1" id="KW-0805">Transcription regulation</keyword>
<proteinExistence type="predicted"/>
<accession>A0A248JNZ5</accession>
<feature type="region of interest" description="Disordered" evidence="4">
    <location>
        <begin position="1"/>
        <end position="46"/>
    </location>
</feature>
<feature type="region of interest" description="Disordered" evidence="4">
    <location>
        <begin position="58"/>
        <end position="84"/>
    </location>
</feature>
<dbReference type="InterPro" id="IPR036388">
    <property type="entry name" value="WH-like_DNA-bd_sf"/>
</dbReference>
<protein>
    <submittedName>
        <fullName evidence="7">Crp/Fnr family transcriptional regulator</fullName>
    </submittedName>
</protein>
<dbReference type="Proteomes" id="UP000197153">
    <property type="component" value="Chromosome 1"/>
</dbReference>
<keyword evidence="2" id="KW-0238">DNA-binding</keyword>
<dbReference type="Pfam" id="PF13545">
    <property type="entry name" value="HTH_Crp_2"/>
    <property type="match status" value="1"/>
</dbReference>
<sequence>MPCCWPTASGWRRRRWPPGGGRRRTPERRPGSEASPSLVNSRHQKAWGRLRRARGSLLSGQPLSKAPGSVWGPGADAGPAATPQTPLSGAHPVIEAASLDSIELLAPLTADQRASLAKQCSWRHFHPQEQVIDRASDSRDVCFIVEGRVRVVNYSLSGREVTFDDVEAGGYLGELSAIDGEARSASIVALSEVMVAFMSPRLFQQVVTQNPTIAWGVMTRLASIVRSATGRIMDLSTLGANNRVHAELLRLAKPNLKGDNTAAISPIPIHSDIAARVSTTRETVARVLGDLSRDKLVIRQDNSLLVRDFARLEEMVEEVRGD</sequence>
<reference evidence="7 8" key="1">
    <citation type="submission" date="2017-06" db="EMBL/GenBank/DDBJ databases">
        <title>Complete genome sequence of Nitrospirillum amazonense strain CBAmC, an endophytic nitrogen-fixing and plant growth-promoting bacterium, isolated from sugarcane.</title>
        <authorList>
            <person name="Schwab S."/>
            <person name="dos Santos Teixeira K.R."/>
            <person name="Simoes Araujo J.L."/>
            <person name="Soares Vidal M."/>
            <person name="Borges de Freitas H.R."/>
            <person name="Rivello Crivelaro A.L."/>
            <person name="Bueno de Camargo Nunes A."/>
            <person name="dos Santos C.M."/>
            <person name="Palmeira da Silva Rosa D."/>
            <person name="da Silva Padilha D."/>
            <person name="da Silva E."/>
            <person name="Araujo Terra L."/>
            <person name="Soares Mendes V."/>
            <person name="Farinelli L."/>
            <person name="Magalhaes Cruz L."/>
            <person name="Baldani J.I."/>
        </authorList>
    </citation>
    <scope>NUCLEOTIDE SEQUENCE [LARGE SCALE GENOMIC DNA]</scope>
    <source>
        <strain evidence="7 8">CBAmC</strain>
    </source>
</reference>
<evidence type="ECO:0000256" key="2">
    <source>
        <dbReference type="ARBA" id="ARBA00023125"/>
    </source>
</evidence>
<dbReference type="PROSITE" id="PS50042">
    <property type="entry name" value="CNMP_BINDING_3"/>
    <property type="match status" value="1"/>
</dbReference>
<feature type="compositionally biased region" description="Basic residues" evidence="4">
    <location>
        <begin position="11"/>
        <end position="26"/>
    </location>
</feature>
<evidence type="ECO:0000256" key="3">
    <source>
        <dbReference type="ARBA" id="ARBA00023163"/>
    </source>
</evidence>
<feature type="compositionally biased region" description="Low complexity" evidence="4">
    <location>
        <begin position="72"/>
        <end position="84"/>
    </location>
</feature>
<dbReference type="SUPFAM" id="SSF51206">
    <property type="entry name" value="cAMP-binding domain-like"/>
    <property type="match status" value="1"/>
</dbReference>
<dbReference type="GO" id="GO:0005829">
    <property type="term" value="C:cytosol"/>
    <property type="evidence" value="ECO:0007669"/>
    <property type="project" value="TreeGrafter"/>
</dbReference>
<dbReference type="SUPFAM" id="SSF46785">
    <property type="entry name" value="Winged helix' DNA-binding domain"/>
    <property type="match status" value="1"/>
</dbReference>
<dbReference type="InterPro" id="IPR036390">
    <property type="entry name" value="WH_DNA-bd_sf"/>
</dbReference>
<dbReference type="GO" id="GO:0003700">
    <property type="term" value="F:DNA-binding transcription factor activity"/>
    <property type="evidence" value="ECO:0007669"/>
    <property type="project" value="TreeGrafter"/>
</dbReference>
<dbReference type="Gene3D" id="1.10.10.10">
    <property type="entry name" value="Winged helix-like DNA-binding domain superfamily/Winged helix DNA-binding domain"/>
    <property type="match status" value="1"/>
</dbReference>
<evidence type="ECO:0000256" key="4">
    <source>
        <dbReference type="SAM" id="MobiDB-lite"/>
    </source>
</evidence>
<dbReference type="CDD" id="cd00038">
    <property type="entry name" value="CAP_ED"/>
    <property type="match status" value="1"/>
</dbReference>
<dbReference type="InterPro" id="IPR000595">
    <property type="entry name" value="cNMP-bd_dom"/>
</dbReference>
<dbReference type="Gene3D" id="2.60.120.10">
    <property type="entry name" value="Jelly Rolls"/>
    <property type="match status" value="1"/>
</dbReference>
<name>A0A248JNZ5_9PROT</name>
<dbReference type="EMBL" id="CP022110">
    <property type="protein sequence ID" value="ASG20463.1"/>
    <property type="molecule type" value="Genomic_DNA"/>
</dbReference>